<gene>
    <name evidence="5" type="ORF">PSTG_11693</name>
</gene>
<dbReference type="STRING" id="1165861.A0A0L0V6S2"/>
<dbReference type="GO" id="GO:0006511">
    <property type="term" value="P:ubiquitin-dependent protein catabolic process"/>
    <property type="evidence" value="ECO:0007669"/>
    <property type="project" value="TreeGrafter"/>
</dbReference>
<evidence type="ECO:0000256" key="3">
    <source>
        <dbReference type="SAM" id="SignalP"/>
    </source>
</evidence>
<sequence length="291" mass="31731">MNFLLLSIFFGALVAPDSPVAELGLEGDAGSRSPESPRPAVTFRRSEVPPEDLANLYTAYTLITSDGREYTYAMPGDATLQDVINEMDLDPSSIASSSVMYYSLPPAPAKINPKTEDLGYMPQHKGYSLDHFGPTSNIITVEEAASILENPSTEFIALDNVRNSPIKNGTGATNVMESARSDGNLLEKIGHEENESGTHEHRTLTEQPSSDQPSSSTPEVILQKVKVLAPGEIQCAICLVEYKPPKKVADGRWDFEHVAHLENCGHCFHPPCIVKWFKSGAVSSCPICRRI</sequence>
<feature type="signal peptide" evidence="3">
    <location>
        <begin position="1"/>
        <end position="16"/>
    </location>
</feature>
<dbReference type="UniPathway" id="UPA00143"/>
<dbReference type="Gene3D" id="3.30.40.10">
    <property type="entry name" value="Zinc/RING finger domain, C3HC4 (zinc finger)"/>
    <property type="match status" value="1"/>
</dbReference>
<keyword evidence="6" id="KW-1185">Reference proteome</keyword>
<dbReference type="SUPFAM" id="SSF57850">
    <property type="entry name" value="RING/U-box"/>
    <property type="match status" value="1"/>
</dbReference>
<dbReference type="SMART" id="SM00184">
    <property type="entry name" value="RING"/>
    <property type="match status" value="1"/>
</dbReference>
<keyword evidence="1" id="KW-0862">Zinc</keyword>
<name>A0A0L0V6S2_9BASI</name>
<accession>A0A0L0V6S2</accession>
<evidence type="ECO:0000259" key="4">
    <source>
        <dbReference type="PROSITE" id="PS50089"/>
    </source>
</evidence>
<dbReference type="InterPro" id="IPR051826">
    <property type="entry name" value="E3_ubiquitin-ligase_domain"/>
</dbReference>
<protein>
    <recommendedName>
        <fullName evidence="4">RING-type domain-containing protein</fullName>
    </recommendedName>
</protein>
<dbReference type="PANTHER" id="PTHR22765">
    <property type="entry name" value="RING FINGER AND PROTEASE ASSOCIATED DOMAIN-CONTAINING"/>
    <property type="match status" value="1"/>
</dbReference>
<feature type="compositionally biased region" description="Low complexity" evidence="2">
    <location>
        <begin position="205"/>
        <end position="218"/>
    </location>
</feature>
<dbReference type="PROSITE" id="PS50089">
    <property type="entry name" value="ZF_RING_2"/>
    <property type="match status" value="1"/>
</dbReference>
<dbReference type="AlphaFoldDB" id="A0A0L0V6S2"/>
<comment type="caution">
    <text evidence="5">The sequence shown here is derived from an EMBL/GenBank/DDBJ whole genome shotgun (WGS) entry which is preliminary data.</text>
</comment>
<evidence type="ECO:0000313" key="6">
    <source>
        <dbReference type="Proteomes" id="UP000054564"/>
    </source>
</evidence>
<dbReference type="InterPro" id="IPR013083">
    <property type="entry name" value="Znf_RING/FYVE/PHD"/>
</dbReference>
<dbReference type="EMBL" id="AJIL01000105">
    <property type="protein sequence ID" value="KNE94995.1"/>
    <property type="molecule type" value="Genomic_DNA"/>
</dbReference>
<dbReference type="GO" id="GO:0008270">
    <property type="term" value="F:zinc ion binding"/>
    <property type="evidence" value="ECO:0007669"/>
    <property type="project" value="UniProtKB-KW"/>
</dbReference>
<feature type="chain" id="PRO_5005549538" description="RING-type domain-containing protein" evidence="3">
    <location>
        <begin position="17"/>
        <end position="291"/>
    </location>
</feature>
<feature type="domain" description="RING-type" evidence="4">
    <location>
        <begin position="235"/>
        <end position="289"/>
    </location>
</feature>
<keyword evidence="1" id="KW-0863">Zinc-finger</keyword>
<feature type="region of interest" description="Disordered" evidence="2">
    <location>
        <begin position="193"/>
        <end position="218"/>
    </location>
</feature>
<reference evidence="6" key="1">
    <citation type="submission" date="2014-03" db="EMBL/GenBank/DDBJ databases">
        <title>The Genome Sequence of Puccinia striiformis f. sp. tritici PST-78.</title>
        <authorList>
            <consortium name="The Broad Institute Genome Sequencing Platform"/>
            <person name="Cuomo C."/>
            <person name="Hulbert S."/>
            <person name="Chen X."/>
            <person name="Walker B."/>
            <person name="Young S.K."/>
            <person name="Zeng Q."/>
            <person name="Gargeya S."/>
            <person name="Fitzgerald M."/>
            <person name="Haas B."/>
            <person name="Abouelleil A."/>
            <person name="Alvarado L."/>
            <person name="Arachchi H.M."/>
            <person name="Berlin A.M."/>
            <person name="Chapman S.B."/>
            <person name="Goldberg J."/>
            <person name="Griggs A."/>
            <person name="Gujja S."/>
            <person name="Hansen M."/>
            <person name="Howarth C."/>
            <person name="Imamovic A."/>
            <person name="Larimer J."/>
            <person name="McCowan C."/>
            <person name="Montmayeur A."/>
            <person name="Murphy C."/>
            <person name="Neiman D."/>
            <person name="Pearson M."/>
            <person name="Priest M."/>
            <person name="Roberts A."/>
            <person name="Saif S."/>
            <person name="Shea T."/>
            <person name="Sisk P."/>
            <person name="Sykes S."/>
            <person name="Wortman J."/>
            <person name="Nusbaum C."/>
            <person name="Birren B."/>
        </authorList>
    </citation>
    <scope>NUCLEOTIDE SEQUENCE [LARGE SCALE GENOMIC DNA]</scope>
    <source>
        <strain evidence="6">race PST-78</strain>
    </source>
</reference>
<dbReference type="Proteomes" id="UP000054564">
    <property type="component" value="Unassembled WGS sequence"/>
</dbReference>
<evidence type="ECO:0000256" key="1">
    <source>
        <dbReference type="PROSITE-ProRule" id="PRU00175"/>
    </source>
</evidence>
<keyword evidence="3" id="KW-0732">Signal</keyword>
<dbReference type="GO" id="GO:0016567">
    <property type="term" value="P:protein ubiquitination"/>
    <property type="evidence" value="ECO:0007669"/>
    <property type="project" value="UniProtKB-UniPathway"/>
</dbReference>
<keyword evidence="1" id="KW-0479">Metal-binding</keyword>
<dbReference type="InterPro" id="IPR001841">
    <property type="entry name" value="Znf_RING"/>
</dbReference>
<dbReference type="Pfam" id="PF13639">
    <property type="entry name" value="zf-RING_2"/>
    <property type="match status" value="1"/>
</dbReference>
<evidence type="ECO:0000256" key="2">
    <source>
        <dbReference type="SAM" id="MobiDB-lite"/>
    </source>
</evidence>
<organism evidence="5 6">
    <name type="scientific">Puccinia striiformis f. sp. tritici PST-78</name>
    <dbReference type="NCBI Taxonomy" id="1165861"/>
    <lineage>
        <taxon>Eukaryota</taxon>
        <taxon>Fungi</taxon>
        <taxon>Dikarya</taxon>
        <taxon>Basidiomycota</taxon>
        <taxon>Pucciniomycotina</taxon>
        <taxon>Pucciniomycetes</taxon>
        <taxon>Pucciniales</taxon>
        <taxon>Pucciniaceae</taxon>
        <taxon>Puccinia</taxon>
    </lineage>
</organism>
<evidence type="ECO:0000313" key="5">
    <source>
        <dbReference type="EMBL" id="KNE94995.1"/>
    </source>
</evidence>
<proteinExistence type="predicted"/>
<dbReference type="GO" id="GO:0061630">
    <property type="term" value="F:ubiquitin protein ligase activity"/>
    <property type="evidence" value="ECO:0007669"/>
    <property type="project" value="TreeGrafter"/>
</dbReference>
<feature type="compositionally biased region" description="Basic and acidic residues" evidence="2">
    <location>
        <begin position="193"/>
        <end position="204"/>
    </location>
</feature>